<dbReference type="FunFam" id="2.60.120.290:FF:000005">
    <property type="entry name" value="Procollagen C-endopeptidase enhancer 1"/>
    <property type="match status" value="1"/>
</dbReference>
<dbReference type="SMART" id="SM00042">
    <property type="entry name" value="CUB"/>
    <property type="match status" value="1"/>
</dbReference>
<dbReference type="InterPro" id="IPR000859">
    <property type="entry name" value="CUB_dom"/>
</dbReference>
<feature type="domain" description="CUB" evidence="3">
    <location>
        <begin position="100"/>
        <end position="219"/>
    </location>
</feature>
<comment type="caution">
    <text evidence="4">The sequence shown here is derived from an EMBL/GenBank/DDBJ whole genome shotgun (WGS) entry which is preliminary data.</text>
</comment>
<dbReference type="PANTHER" id="PTHR47537:SF2">
    <property type="entry name" value="CUBILIN"/>
    <property type="match status" value="1"/>
</dbReference>
<accession>A0AAV4C8R3</accession>
<proteinExistence type="predicted"/>
<evidence type="ECO:0000313" key="4">
    <source>
        <dbReference type="EMBL" id="GFO28268.1"/>
    </source>
</evidence>
<sequence>MIIIITIISIIIRCIDFLRIYNTIDRPEVNEYNKHDKEFCGTYSSIQNTVYSSSRSLVLEFHSDYRLGKPGNYTGFKGVYQFIEKSKYITTGERVEGKQCTYDFRSNATHQRGRFFSPFYPQNYKANSVCRYSFYARSGERVRVVFTNVQLHHKDTSCRDSPDVITVYDGLDDSATVIGQFCGIHNAEEVISTGTNLYVAFICDDRNQKQGFAATYEFINKIASNKGPKSINNDSGTFTFTTSSHAKLKSRPKMRALCAILQLHGIHLRDWTGCNAT</sequence>
<keyword evidence="1" id="KW-1015">Disulfide bond</keyword>
<evidence type="ECO:0000313" key="5">
    <source>
        <dbReference type="Proteomes" id="UP000735302"/>
    </source>
</evidence>
<comment type="caution">
    <text evidence="2">Lacks conserved residue(s) required for the propagation of feature annotation.</text>
</comment>
<dbReference type="GO" id="GO:0005886">
    <property type="term" value="C:plasma membrane"/>
    <property type="evidence" value="ECO:0007669"/>
    <property type="project" value="TreeGrafter"/>
</dbReference>
<organism evidence="4 5">
    <name type="scientific">Plakobranchus ocellatus</name>
    <dbReference type="NCBI Taxonomy" id="259542"/>
    <lineage>
        <taxon>Eukaryota</taxon>
        <taxon>Metazoa</taxon>
        <taxon>Spiralia</taxon>
        <taxon>Lophotrochozoa</taxon>
        <taxon>Mollusca</taxon>
        <taxon>Gastropoda</taxon>
        <taxon>Heterobranchia</taxon>
        <taxon>Euthyneura</taxon>
        <taxon>Panpulmonata</taxon>
        <taxon>Sacoglossa</taxon>
        <taxon>Placobranchoidea</taxon>
        <taxon>Plakobranchidae</taxon>
        <taxon>Plakobranchus</taxon>
    </lineage>
</organism>
<dbReference type="CDD" id="cd00041">
    <property type="entry name" value="CUB"/>
    <property type="match status" value="1"/>
</dbReference>
<evidence type="ECO:0000259" key="3">
    <source>
        <dbReference type="PROSITE" id="PS01180"/>
    </source>
</evidence>
<reference evidence="4 5" key="1">
    <citation type="journal article" date="2021" name="Elife">
        <title>Chloroplast acquisition without the gene transfer in kleptoplastic sea slugs, Plakobranchus ocellatus.</title>
        <authorList>
            <person name="Maeda T."/>
            <person name="Takahashi S."/>
            <person name="Yoshida T."/>
            <person name="Shimamura S."/>
            <person name="Takaki Y."/>
            <person name="Nagai Y."/>
            <person name="Toyoda A."/>
            <person name="Suzuki Y."/>
            <person name="Arimoto A."/>
            <person name="Ishii H."/>
            <person name="Satoh N."/>
            <person name="Nishiyama T."/>
            <person name="Hasebe M."/>
            <person name="Maruyama T."/>
            <person name="Minagawa J."/>
            <person name="Obokata J."/>
            <person name="Shigenobu S."/>
        </authorList>
    </citation>
    <scope>NUCLEOTIDE SEQUENCE [LARGE SCALE GENOMIC DNA]</scope>
</reference>
<dbReference type="Proteomes" id="UP000735302">
    <property type="component" value="Unassembled WGS sequence"/>
</dbReference>
<dbReference type="PANTHER" id="PTHR47537">
    <property type="entry name" value="CUBILIN"/>
    <property type="match status" value="1"/>
</dbReference>
<evidence type="ECO:0000256" key="1">
    <source>
        <dbReference type="ARBA" id="ARBA00023157"/>
    </source>
</evidence>
<dbReference type="EMBL" id="BLXT01006012">
    <property type="protein sequence ID" value="GFO28268.1"/>
    <property type="molecule type" value="Genomic_DNA"/>
</dbReference>
<dbReference type="InterPro" id="IPR053207">
    <property type="entry name" value="Non-NMDA_GluR_Accessory"/>
</dbReference>
<evidence type="ECO:0000256" key="2">
    <source>
        <dbReference type="PROSITE-ProRule" id="PRU00059"/>
    </source>
</evidence>
<dbReference type="SUPFAM" id="SSF49854">
    <property type="entry name" value="Spermadhesin, CUB domain"/>
    <property type="match status" value="2"/>
</dbReference>
<dbReference type="Pfam" id="PF00431">
    <property type="entry name" value="CUB"/>
    <property type="match status" value="1"/>
</dbReference>
<dbReference type="Gene3D" id="2.60.120.290">
    <property type="entry name" value="Spermadhesin, CUB domain"/>
    <property type="match status" value="2"/>
</dbReference>
<protein>
    <submittedName>
        <fullName evidence="4">Cub domain-containing protein</fullName>
    </submittedName>
</protein>
<keyword evidence="5" id="KW-1185">Reference proteome</keyword>
<dbReference type="InterPro" id="IPR035914">
    <property type="entry name" value="Sperma_CUB_dom_sf"/>
</dbReference>
<gene>
    <name evidence="4" type="ORF">PoB_005477300</name>
</gene>
<dbReference type="AlphaFoldDB" id="A0AAV4C8R3"/>
<dbReference type="PROSITE" id="PS01180">
    <property type="entry name" value="CUB"/>
    <property type="match status" value="1"/>
</dbReference>
<name>A0AAV4C8R3_9GAST</name>